<dbReference type="GO" id="GO:0008270">
    <property type="term" value="F:zinc ion binding"/>
    <property type="evidence" value="ECO:0007669"/>
    <property type="project" value="UniProtKB-KW"/>
</dbReference>
<proteinExistence type="predicted"/>
<reference evidence="8 9" key="1">
    <citation type="submission" date="2019-09" db="EMBL/GenBank/DDBJ databases">
        <title>Bird 10,000 Genomes (B10K) Project - Family phase.</title>
        <authorList>
            <person name="Zhang G."/>
        </authorList>
    </citation>
    <scope>NUCLEOTIDE SEQUENCE [LARGE SCALE GENOMIC DNA]</scope>
    <source>
        <strain evidence="8">B10K-CU-031-07</strain>
        <tissue evidence="8">Muscle</tissue>
    </source>
</reference>
<keyword evidence="5" id="KW-0539">Nucleus</keyword>
<comment type="caution">
    <text evidence="8">The sequence shown here is derived from an EMBL/GenBank/DDBJ whole genome shotgun (WGS) entry which is preliminary data.</text>
</comment>
<dbReference type="FunFam" id="3.30.160.60:FF:002343">
    <property type="entry name" value="Zinc finger protein 33A"/>
    <property type="match status" value="1"/>
</dbReference>
<feature type="domain" description="C2H2-type" evidence="7">
    <location>
        <begin position="1"/>
        <end position="23"/>
    </location>
</feature>
<dbReference type="SUPFAM" id="SSF57667">
    <property type="entry name" value="beta-beta-alpha zinc fingers"/>
    <property type="match status" value="1"/>
</dbReference>
<feature type="domain" description="C2H2-type" evidence="7">
    <location>
        <begin position="24"/>
        <end position="51"/>
    </location>
</feature>
<dbReference type="AlphaFoldDB" id="A0A7K4JTS0"/>
<dbReference type="PROSITE" id="PS00028">
    <property type="entry name" value="ZINC_FINGER_C2H2_1"/>
    <property type="match status" value="1"/>
</dbReference>
<evidence type="ECO:0000256" key="6">
    <source>
        <dbReference type="PROSITE-ProRule" id="PRU00042"/>
    </source>
</evidence>
<dbReference type="OrthoDB" id="654211at2759"/>
<feature type="non-terminal residue" evidence="8">
    <location>
        <position position="1"/>
    </location>
</feature>
<evidence type="ECO:0000313" key="8">
    <source>
        <dbReference type="EMBL" id="NWH68744.1"/>
    </source>
</evidence>
<feature type="non-terminal residue" evidence="8">
    <location>
        <position position="68"/>
    </location>
</feature>
<dbReference type="Proteomes" id="UP000531151">
    <property type="component" value="Unassembled WGS sequence"/>
</dbReference>
<sequence length="68" mass="8307">CGKSFRYRSNLLEHRRLHLGEKVYRCELCGKSFFYLSSILRHQRAHDEARRRLRCAACLKLFKDPRYF</sequence>
<gene>
    <name evidence="8" type="primary">Znf865_3</name>
    <name evidence="8" type="ORF">GEOCAL_R14098</name>
</gene>
<dbReference type="PROSITE" id="PS50157">
    <property type="entry name" value="ZINC_FINGER_C2H2_2"/>
    <property type="match status" value="2"/>
</dbReference>
<evidence type="ECO:0000313" key="9">
    <source>
        <dbReference type="Proteomes" id="UP000531151"/>
    </source>
</evidence>
<organism evidence="8 9">
    <name type="scientific">Geococcyx californianus</name>
    <name type="common">Greater roadrunner</name>
    <name type="synonym">Saurothera californiana</name>
    <dbReference type="NCBI Taxonomy" id="8947"/>
    <lineage>
        <taxon>Eukaryota</taxon>
        <taxon>Metazoa</taxon>
        <taxon>Chordata</taxon>
        <taxon>Craniata</taxon>
        <taxon>Vertebrata</taxon>
        <taxon>Euteleostomi</taxon>
        <taxon>Archelosauria</taxon>
        <taxon>Archosauria</taxon>
        <taxon>Dinosauria</taxon>
        <taxon>Saurischia</taxon>
        <taxon>Theropoda</taxon>
        <taxon>Coelurosauria</taxon>
        <taxon>Aves</taxon>
        <taxon>Neognathae</taxon>
        <taxon>Neoaves</taxon>
        <taxon>Otidimorphae</taxon>
        <taxon>Cuculiformes</taxon>
        <taxon>Neomorphidae</taxon>
        <taxon>Geococcyx</taxon>
    </lineage>
</organism>
<protein>
    <submittedName>
        <fullName evidence="8">ZN865 protein</fullName>
    </submittedName>
</protein>
<evidence type="ECO:0000256" key="4">
    <source>
        <dbReference type="ARBA" id="ARBA00022833"/>
    </source>
</evidence>
<evidence type="ECO:0000259" key="7">
    <source>
        <dbReference type="PROSITE" id="PS50157"/>
    </source>
</evidence>
<keyword evidence="1" id="KW-0479">Metal-binding</keyword>
<evidence type="ECO:0000256" key="1">
    <source>
        <dbReference type="ARBA" id="ARBA00022723"/>
    </source>
</evidence>
<dbReference type="EMBL" id="VWPV01077118">
    <property type="protein sequence ID" value="NWH68744.1"/>
    <property type="molecule type" value="Genomic_DNA"/>
</dbReference>
<dbReference type="InterPro" id="IPR013087">
    <property type="entry name" value="Znf_C2H2_type"/>
</dbReference>
<dbReference type="SMART" id="SM00355">
    <property type="entry name" value="ZnF_C2H2"/>
    <property type="match status" value="2"/>
</dbReference>
<accession>A0A7K4JTS0</accession>
<keyword evidence="2" id="KW-0677">Repeat</keyword>
<keyword evidence="4" id="KW-0862">Zinc</keyword>
<evidence type="ECO:0000256" key="2">
    <source>
        <dbReference type="ARBA" id="ARBA00022737"/>
    </source>
</evidence>
<dbReference type="Pfam" id="PF00096">
    <property type="entry name" value="zf-C2H2"/>
    <property type="match status" value="2"/>
</dbReference>
<evidence type="ECO:0000256" key="3">
    <source>
        <dbReference type="ARBA" id="ARBA00022771"/>
    </source>
</evidence>
<evidence type="ECO:0000256" key="5">
    <source>
        <dbReference type="ARBA" id="ARBA00023242"/>
    </source>
</evidence>
<dbReference type="PANTHER" id="PTHR24377">
    <property type="entry name" value="IP01015P-RELATED"/>
    <property type="match status" value="1"/>
</dbReference>
<dbReference type="Gene3D" id="3.30.160.60">
    <property type="entry name" value="Classic Zinc Finger"/>
    <property type="match status" value="2"/>
</dbReference>
<dbReference type="InterPro" id="IPR050826">
    <property type="entry name" value="Krueppel_C2H2_ZnFinger"/>
</dbReference>
<dbReference type="InterPro" id="IPR036236">
    <property type="entry name" value="Znf_C2H2_sf"/>
</dbReference>
<keyword evidence="9" id="KW-1185">Reference proteome</keyword>
<keyword evidence="3 6" id="KW-0863">Zinc-finger</keyword>
<name>A0A7K4JTS0_GEOCA</name>